<keyword evidence="2" id="KW-1185">Reference proteome</keyword>
<dbReference type="AlphaFoldDB" id="A0A074ZCK7"/>
<protein>
    <submittedName>
        <fullName evidence="1">Uncharacterized protein</fullName>
    </submittedName>
</protein>
<proteinExistence type="predicted"/>
<reference evidence="1 2" key="1">
    <citation type="submission" date="2013-11" db="EMBL/GenBank/DDBJ databases">
        <title>Opisthorchis viverrini - life in the bile duct.</title>
        <authorList>
            <person name="Young N.D."/>
            <person name="Nagarajan N."/>
            <person name="Lin S.J."/>
            <person name="Korhonen P.K."/>
            <person name="Jex A.R."/>
            <person name="Hall R.S."/>
            <person name="Safavi-Hemami H."/>
            <person name="Kaewkong W."/>
            <person name="Bertrand D."/>
            <person name="Gao S."/>
            <person name="Seet Q."/>
            <person name="Wongkham S."/>
            <person name="Teh B.T."/>
            <person name="Wongkham C."/>
            <person name="Intapan P.M."/>
            <person name="Maleewong W."/>
            <person name="Yang X."/>
            <person name="Hu M."/>
            <person name="Wang Z."/>
            <person name="Hofmann A."/>
            <person name="Sternberg P.W."/>
            <person name="Tan P."/>
            <person name="Wang J."/>
            <person name="Gasser R.B."/>
        </authorList>
    </citation>
    <scope>NUCLEOTIDE SEQUENCE [LARGE SCALE GENOMIC DNA]</scope>
</reference>
<dbReference type="KEGG" id="ovi:T265_07523"/>
<dbReference type="Proteomes" id="UP000054324">
    <property type="component" value="Unassembled WGS sequence"/>
</dbReference>
<dbReference type="CTD" id="20321702"/>
<dbReference type="GeneID" id="20321702"/>
<evidence type="ECO:0000313" key="1">
    <source>
        <dbReference type="EMBL" id="KER24898.1"/>
    </source>
</evidence>
<gene>
    <name evidence="1" type="ORF">T265_07523</name>
</gene>
<dbReference type="RefSeq" id="XP_009171332.1">
    <property type="nucleotide sequence ID" value="XM_009173068.1"/>
</dbReference>
<organism evidence="1 2">
    <name type="scientific">Opisthorchis viverrini</name>
    <name type="common">Southeast Asian liver fluke</name>
    <dbReference type="NCBI Taxonomy" id="6198"/>
    <lineage>
        <taxon>Eukaryota</taxon>
        <taxon>Metazoa</taxon>
        <taxon>Spiralia</taxon>
        <taxon>Lophotrochozoa</taxon>
        <taxon>Platyhelminthes</taxon>
        <taxon>Trematoda</taxon>
        <taxon>Digenea</taxon>
        <taxon>Opisthorchiida</taxon>
        <taxon>Opisthorchiata</taxon>
        <taxon>Opisthorchiidae</taxon>
        <taxon>Opisthorchis</taxon>
    </lineage>
</organism>
<accession>A0A074ZCK7</accession>
<dbReference type="EMBL" id="KL596793">
    <property type="protein sequence ID" value="KER24898.1"/>
    <property type="molecule type" value="Genomic_DNA"/>
</dbReference>
<sequence>MHSRPIAESLQSLAIRPSGCVGPPQYEAANVTQFGFQYESTMPIVDLTQTRSDNPNETIPAVMNRTTNHPNLKRTFQTDSYQALLN</sequence>
<evidence type="ECO:0000313" key="2">
    <source>
        <dbReference type="Proteomes" id="UP000054324"/>
    </source>
</evidence>
<name>A0A074ZCK7_OPIVI</name>